<comment type="caution">
    <text evidence="3">The sequence shown here is derived from an EMBL/GenBank/DDBJ whole genome shotgun (WGS) entry which is preliminary data.</text>
</comment>
<dbReference type="GO" id="GO:0019432">
    <property type="term" value="P:triglyceride biosynthetic process"/>
    <property type="evidence" value="ECO:0007669"/>
    <property type="project" value="TreeGrafter"/>
</dbReference>
<dbReference type="AlphaFoldDB" id="X6LUC9"/>
<evidence type="ECO:0000259" key="2">
    <source>
        <dbReference type="Pfam" id="PF06974"/>
    </source>
</evidence>
<evidence type="ECO:0000313" key="3">
    <source>
        <dbReference type="EMBL" id="ETO04325.1"/>
    </source>
</evidence>
<feature type="domain" description="O-acyltransferase WSD1 C-terminal" evidence="2">
    <location>
        <begin position="324"/>
        <end position="450"/>
    </location>
</feature>
<name>X6LUC9_RETFI</name>
<keyword evidence="4" id="KW-1185">Reference proteome</keyword>
<keyword evidence="1" id="KW-0732">Signal</keyword>
<protein>
    <recommendedName>
        <fullName evidence="2">O-acyltransferase WSD1 C-terminal domain-containing protein</fullName>
    </recommendedName>
</protein>
<feature type="chain" id="PRO_5004974981" description="O-acyltransferase WSD1 C-terminal domain-containing protein" evidence="1">
    <location>
        <begin position="31"/>
        <end position="479"/>
    </location>
</feature>
<sequence>MYFVVGTQIVRKKVWLFFFFFFFSERHTCTTKNKTGAWYWKELELSKIDLKKHITKLELDWSSEEKSEVNEAEEADRHVQKIAALLTEKQLNRQFDSERPHWDVIYASLKGRENRVFGYLRCHHAIGDGVILMKSIFGIYEKLWPGEDNKLHGFAKKIIESGRRADIGTDLEKEATKKQNRASVLTTVDLRENSRVVKDLSFADIRKEFPGIVKDFYSLLYKEPIVPLKTVFHKADLKREYELSVSKSINMGNVKILCHHFSCTVNDLMIYKWLNSLSKYLHKNADKSELAKWKQLYGDDIVVRFITVFNLRKPGSKAEDAEENDLGMLPIKFPLGDMSFESRLKIVKKILNESKKGSSVKLSIWLTRIFYAWGGASYVAKVLEKASSKCVALLSNLKGPVLPLAIGTDGLMWRFCCATNPTFSPLTCGIASFAGNMNVSLATDINTMTSKQSQEIVNDILIEFDRVFKSLPDENYRWF</sequence>
<organism evidence="3 4">
    <name type="scientific">Reticulomyxa filosa</name>
    <dbReference type="NCBI Taxonomy" id="46433"/>
    <lineage>
        <taxon>Eukaryota</taxon>
        <taxon>Sar</taxon>
        <taxon>Rhizaria</taxon>
        <taxon>Retaria</taxon>
        <taxon>Foraminifera</taxon>
        <taxon>Monothalamids</taxon>
        <taxon>Reticulomyxidae</taxon>
        <taxon>Reticulomyxa</taxon>
    </lineage>
</organism>
<gene>
    <name evidence="3" type="ORF">RFI_33073</name>
</gene>
<dbReference type="Pfam" id="PF06974">
    <property type="entry name" value="WS_DGAT_C"/>
    <property type="match status" value="1"/>
</dbReference>
<reference evidence="3 4" key="1">
    <citation type="journal article" date="2013" name="Curr. Biol.">
        <title>The Genome of the Foraminiferan Reticulomyxa filosa.</title>
        <authorList>
            <person name="Glockner G."/>
            <person name="Hulsmann N."/>
            <person name="Schleicher M."/>
            <person name="Noegel A.A."/>
            <person name="Eichinger L."/>
            <person name="Gallinger C."/>
            <person name="Pawlowski J."/>
            <person name="Sierra R."/>
            <person name="Euteneuer U."/>
            <person name="Pillet L."/>
            <person name="Moustafa A."/>
            <person name="Platzer M."/>
            <person name="Groth M."/>
            <person name="Szafranski K."/>
            <person name="Schliwa M."/>
        </authorList>
    </citation>
    <scope>NUCLEOTIDE SEQUENCE [LARGE SCALE GENOMIC DNA]</scope>
</reference>
<evidence type="ECO:0000256" key="1">
    <source>
        <dbReference type="SAM" id="SignalP"/>
    </source>
</evidence>
<feature type="signal peptide" evidence="1">
    <location>
        <begin position="1"/>
        <end position="30"/>
    </location>
</feature>
<dbReference type="GO" id="GO:0008374">
    <property type="term" value="F:O-acyltransferase activity"/>
    <property type="evidence" value="ECO:0007669"/>
    <property type="project" value="InterPro"/>
</dbReference>
<dbReference type="PANTHER" id="PTHR31650:SF1">
    <property type="entry name" value="WAX ESTER SYNTHASE_DIACYLGLYCEROL ACYLTRANSFERASE 4-RELATED"/>
    <property type="match status" value="1"/>
</dbReference>
<accession>X6LUC9</accession>
<dbReference type="PANTHER" id="PTHR31650">
    <property type="entry name" value="O-ACYLTRANSFERASE (WSD1-LIKE) FAMILY PROTEIN"/>
    <property type="match status" value="1"/>
</dbReference>
<dbReference type="InterPro" id="IPR009721">
    <property type="entry name" value="O-acyltransferase_WSD1_C"/>
</dbReference>
<dbReference type="GO" id="GO:0005886">
    <property type="term" value="C:plasma membrane"/>
    <property type="evidence" value="ECO:0007669"/>
    <property type="project" value="TreeGrafter"/>
</dbReference>
<dbReference type="Proteomes" id="UP000023152">
    <property type="component" value="Unassembled WGS sequence"/>
</dbReference>
<dbReference type="InterPro" id="IPR045034">
    <property type="entry name" value="O-acyltransferase_WSD1-like"/>
</dbReference>
<proteinExistence type="predicted"/>
<evidence type="ECO:0000313" key="4">
    <source>
        <dbReference type="Proteomes" id="UP000023152"/>
    </source>
</evidence>
<dbReference type="EMBL" id="ASPP01029503">
    <property type="protein sequence ID" value="ETO04325.1"/>
    <property type="molecule type" value="Genomic_DNA"/>
</dbReference>